<protein>
    <submittedName>
        <fullName evidence="1">Uncharacterized protein</fullName>
    </submittedName>
</protein>
<name>A0ABP2QS96_BARVI</name>
<evidence type="ECO:0000313" key="1">
    <source>
        <dbReference type="EMBL" id="EJF97458.1"/>
    </source>
</evidence>
<gene>
    <name evidence="1" type="ORF">MEI_01152</name>
</gene>
<reference evidence="1 2" key="1">
    <citation type="submission" date="2012-03" db="EMBL/GenBank/DDBJ databases">
        <title>The Genome Sequence of Bartonella vinsonii subsp. arupensis str. Pm136co.</title>
        <authorList>
            <consortium name="The Broad Institute Genome Sequencing Platform"/>
            <consortium name="The Broad Institute Genome Sequencing Center for Infectious Disease"/>
            <person name="Feldgarden M."/>
            <person name="Kirby J."/>
            <person name="Kosoy M."/>
            <person name="Birtles R."/>
            <person name="Probert W.S."/>
            <person name="Chiaraviglio L."/>
            <person name="Young S.K."/>
            <person name="Zeng Q."/>
            <person name="Gargeya S."/>
            <person name="Fitzgerald M."/>
            <person name="Haas B."/>
            <person name="Abouelleil A."/>
            <person name="Alvarado L."/>
            <person name="Arachchi H.M."/>
            <person name="Berlin A."/>
            <person name="Chapman S.B."/>
            <person name="Gearin G."/>
            <person name="Goldberg J."/>
            <person name="Griggs A."/>
            <person name="Gujja S."/>
            <person name="Hansen M."/>
            <person name="Heiman D."/>
            <person name="Howarth C."/>
            <person name="Larimer J."/>
            <person name="Lui A."/>
            <person name="MacDonald P.J.P."/>
            <person name="McCowen C."/>
            <person name="Montmayeur A."/>
            <person name="Murphy C."/>
            <person name="Neiman D."/>
            <person name="Pearson M."/>
            <person name="Priest M."/>
            <person name="Roberts A."/>
            <person name="Saif S."/>
            <person name="Shea T."/>
            <person name="Sisk P."/>
            <person name="Stolte C."/>
            <person name="Sykes S."/>
            <person name="Wortman J."/>
            <person name="Nusbaum C."/>
            <person name="Birren B."/>
        </authorList>
    </citation>
    <scope>NUCLEOTIDE SEQUENCE [LARGE SCALE GENOMIC DNA]</scope>
    <source>
        <strain evidence="1 2">Pm136co</strain>
    </source>
</reference>
<keyword evidence="2" id="KW-1185">Reference proteome</keyword>
<organism evidence="1 2">
    <name type="scientific">Bartonella vinsonii subsp. arupensis Pm136co</name>
    <dbReference type="NCBI Taxonomy" id="1094561"/>
    <lineage>
        <taxon>Bacteria</taxon>
        <taxon>Pseudomonadati</taxon>
        <taxon>Pseudomonadota</taxon>
        <taxon>Alphaproteobacteria</taxon>
        <taxon>Hyphomicrobiales</taxon>
        <taxon>Bartonellaceae</taxon>
        <taxon>Bartonella</taxon>
    </lineage>
</organism>
<sequence>MRFDTNDNLLEERVLFKKYSELFYLCNFIAWGECL</sequence>
<proteinExistence type="predicted"/>
<comment type="caution">
    <text evidence="1">The sequence shown here is derived from an EMBL/GenBank/DDBJ whole genome shotgun (WGS) entry which is preliminary data.</text>
</comment>
<dbReference type="Proteomes" id="UP000008948">
    <property type="component" value="Unassembled WGS sequence"/>
</dbReference>
<dbReference type="EMBL" id="AIMH01000035">
    <property type="protein sequence ID" value="EJF97458.1"/>
    <property type="molecule type" value="Genomic_DNA"/>
</dbReference>
<evidence type="ECO:0000313" key="2">
    <source>
        <dbReference type="Proteomes" id="UP000008948"/>
    </source>
</evidence>
<accession>A0ABP2QS96</accession>